<proteinExistence type="predicted"/>
<dbReference type="AlphaFoldDB" id="A0A4D4JH42"/>
<gene>
    <name evidence="2" type="ORF">GTS_53490</name>
</gene>
<accession>A0A4D4JH42</accession>
<name>A0A4D4JH42_9PSEU</name>
<evidence type="ECO:0000256" key="1">
    <source>
        <dbReference type="SAM" id="MobiDB-lite"/>
    </source>
</evidence>
<comment type="caution">
    <text evidence="2">The sequence shown here is derived from an EMBL/GenBank/DDBJ whole genome shotgun (WGS) entry which is preliminary data.</text>
</comment>
<protein>
    <submittedName>
        <fullName evidence="2">Uncharacterized protein</fullName>
    </submittedName>
</protein>
<feature type="region of interest" description="Disordered" evidence="1">
    <location>
        <begin position="82"/>
        <end position="143"/>
    </location>
</feature>
<organism evidence="2 3">
    <name type="scientific">Gandjariella thermophila</name>
    <dbReference type="NCBI Taxonomy" id="1931992"/>
    <lineage>
        <taxon>Bacteria</taxon>
        <taxon>Bacillati</taxon>
        <taxon>Actinomycetota</taxon>
        <taxon>Actinomycetes</taxon>
        <taxon>Pseudonocardiales</taxon>
        <taxon>Pseudonocardiaceae</taxon>
        <taxon>Gandjariella</taxon>
    </lineage>
</organism>
<feature type="compositionally biased region" description="Basic residues" evidence="1">
    <location>
        <begin position="86"/>
        <end position="104"/>
    </location>
</feature>
<dbReference type="Proteomes" id="UP000298860">
    <property type="component" value="Unassembled WGS sequence"/>
</dbReference>
<evidence type="ECO:0000313" key="2">
    <source>
        <dbReference type="EMBL" id="GDY33716.1"/>
    </source>
</evidence>
<reference evidence="3" key="1">
    <citation type="submission" date="2019-04" db="EMBL/GenBank/DDBJ databases">
        <title>Draft genome sequence of Pseudonocardiaceae bacterium SL3-2-4.</title>
        <authorList>
            <person name="Ningsih F."/>
            <person name="Yokota A."/>
            <person name="Sakai Y."/>
            <person name="Nanatani K."/>
            <person name="Yabe S."/>
            <person name="Oetari A."/>
            <person name="Sjamsuridzal W."/>
        </authorList>
    </citation>
    <scope>NUCLEOTIDE SEQUENCE [LARGE SCALE GENOMIC DNA]</scope>
    <source>
        <strain evidence="3">SL3-2-4</strain>
    </source>
</reference>
<sequence length="143" mass="14973">MTKPSSAPAGVSVMWVTCVLDGTDHAVTDTAMATGITSDTATWEAVCGTQFVPAPLICPPCPPCPSCVAFVRARATMRDLDQRMTPARHGRHGLLARVLRRRSKPPAVPPSSAPPTRDGRPPLPTASRSGSASSERDRGGTDA</sequence>
<keyword evidence="3" id="KW-1185">Reference proteome</keyword>
<dbReference type="EMBL" id="BJFL01000052">
    <property type="protein sequence ID" value="GDY33716.1"/>
    <property type="molecule type" value="Genomic_DNA"/>
</dbReference>
<evidence type="ECO:0000313" key="3">
    <source>
        <dbReference type="Proteomes" id="UP000298860"/>
    </source>
</evidence>
<feature type="compositionally biased region" description="Basic and acidic residues" evidence="1">
    <location>
        <begin position="134"/>
        <end position="143"/>
    </location>
</feature>